<dbReference type="InterPro" id="IPR012951">
    <property type="entry name" value="BBE"/>
</dbReference>
<dbReference type="RefSeq" id="WP_318597447.1">
    <property type="nucleotide sequence ID" value="NZ_JAWSTH010000027.1"/>
</dbReference>
<organism evidence="7 8">
    <name type="scientific">Conexibacter stalactiti</name>
    <dbReference type="NCBI Taxonomy" id="1940611"/>
    <lineage>
        <taxon>Bacteria</taxon>
        <taxon>Bacillati</taxon>
        <taxon>Actinomycetota</taxon>
        <taxon>Thermoleophilia</taxon>
        <taxon>Solirubrobacterales</taxon>
        <taxon>Conexibacteraceae</taxon>
        <taxon>Conexibacter</taxon>
    </lineage>
</organism>
<name>A0ABU4HP84_9ACTN</name>
<evidence type="ECO:0000256" key="2">
    <source>
        <dbReference type="ARBA" id="ARBA00005466"/>
    </source>
</evidence>
<evidence type="ECO:0000256" key="1">
    <source>
        <dbReference type="ARBA" id="ARBA00001974"/>
    </source>
</evidence>
<reference evidence="7 8" key="2">
    <citation type="submission" date="2023-10" db="EMBL/GenBank/DDBJ databases">
        <authorList>
            <person name="Han X.F."/>
        </authorList>
    </citation>
    <scope>NUCLEOTIDE SEQUENCE [LARGE SCALE GENOMIC DNA]</scope>
    <source>
        <strain evidence="7 8">KCTC 39840</strain>
    </source>
</reference>
<dbReference type="InterPro" id="IPR016166">
    <property type="entry name" value="FAD-bd_PCMH"/>
</dbReference>
<evidence type="ECO:0000256" key="4">
    <source>
        <dbReference type="ARBA" id="ARBA00022827"/>
    </source>
</evidence>
<dbReference type="PROSITE" id="PS51318">
    <property type="entry name" value="TAT"/>
    <property type="match status" value="1"/>
</dbReference>
<sequence>MSRLTRRDLLRSGAAGSLGLFLPFAAEARSPAWHARAANGRVDRRALAQLRRALRGRLLLPGDPTYDAAITPANARYDGTKPVAVAQCAGERDVLACVEWSQEHGVDPVARGGGHSYAGFSTTRGLLVDVGALTRVQLDKATGVVTMGGAARNQNVFDATVGGDWILPGGTCLGVGVGGLVLGGGIGYNTHWAGLTADHLVSSRIVTAERRVRRIDADTNRDLFWACRGGAGGSFGINTQWTFQLPRVPRREVAFYRFDWRGADAATAVLRAFDHLLTRAPAALNAVASAQASPVGPGGPREAIDVFSRGQYIGPLEELRELVKPLIDAAGTPVRTQLVTMPYWDMQATFASRELERHAFGDVSRYAARPLPDAVYAKVVDLLAECPSRTAEANGSMWSLGWVGGPIVGRVGRRDTAYVHRDALTLLRATPVWPIDAPRSVRAGLVDWTNRMIGLVEPHTPDESYQNFPNRGIADWEKQYYGENYPRLQRVKARYDPGNLFRNAQSIRPRRARRGV</sequence>
<dbReference type="Gene3D" id="3.40.462.20">
    <property type="match status" value="1"/>
</dbReference>
<evidence type="ECO:0000256" key="5">
    <source>
        <dbReference type="ARBA" id="ARBA00023002"/>
    </source>
</evidence>
<evidence type="ECO:0000259" key="6">
    <source>
        <dbReference type="PROSITE" id="PS51387"/>
    </source>
</evidence>
<dbReference type="Pfam" id="PF01565">
    <property type="entry name" value="FAD_binding_4"/>
    <property type="match status" value="1"/>
</dbReference>
<dbReference type="PANTHER" id="PTHR42973">
    <property type="entry name" value="BINDING OXIDOREDUCTASE, PUTATIVE (AFU_ORTHOLOGUE AFUA_1G17690)-RELATED"/>
    <property type="match status" value="1"/>
</dbReference>
<keyword evidence="3" id="KW-0285">Flavoprotein</keyword>
<evidence type="ECO:0000256" key="3">
    <source>
        <dbReference type="ARBA" id="ARBA00022630"/>
    </source>
</evidence>
<dbReference type="InterPro" id="IPR036318">
    <property type="entry name" value="FAD-bd_PCMH-like_sf"/>
</dbReference>
<dbReference type="SUPFAM" id="SSF56176">
    <property type="entry name" value="FAD-binding/transporter-associated domain-like"/>
    <property type="match status" value="1"/>
</dbReference>
<gene>
    <name evidence="7" type="ORF">R7226_12240</name>
</gene>
<dbReference type="Proteomes" id="UP001284601">
    <property type="component" value="Unassembled WGS sequence"/>
</dbReference>
<keyword evidence="8" id="KW-1185">Reference proteome</keyword>
<dbReference type="EMBL" id="JAWSTH010000027">
    <property type="protein sequence ID" value="MDW5595112.1"/>
    <property type="molecule type" value="Genomic_DNA"/>
</dbReference>
<keyword evidence="5" id="KW-0560">Oxidoreductase</keyword>
<accession>A0ABU4HP84</accession>
<dbReference type="PROSITE" id="PS51387">
    <property type="entry name" value="FAD_PCMH"/>
    <property type="match status" value="1"/>
</dbReference>
<comment type="similarity">
    <text evidence="2">Belongs to the oxygen-dependent FAD-linked oxidoreductase family.</text>
</comment>
<comment type="cofactor">
    <cofactor evidence="1">
        <name>FAD</name>
        <dbReference type="ChEBI" id="CHEBI:57692"/>
    </cofactor>
</comment>
<evidence type="ECO:0000313" key="7">
    <source>
        <dbReference type="EMBL" id="MDW5595112.1"/>
    </source>
</evidence>
<comment type="caution">
    <text evidence="7">The sequence shown here is derived from an EMBL/GenBank/DDBJ whole genome shotgun (WGS) entry which is preliminary data.</text>
</comment>
<feature type="domain" description="FAD-binding PCMH-type" evidence="6">
    <location>
        <begin position="77"/>
        <end position="248"/>
    </location>
</feature>
<dbReference type="Pfam" id="PF08031">
    <property type="entry name" value="BBE"/>
    <property type="match status" value="1"/>
</dbReference>
<dbReference type="InterPro" id="IPR050416">
    <property type="entry name" value="FAD-linked_Oxidoreductase"/>
</dbReference>
<dbReference type="InterPro" id="IPR006311">
    <property type="entry name" value="TAT_signal"/>
</dbReference>
<protein>
    <submittedName>
        <fullName evidence="7">FAD-binding oxidoreductase</fullName>
    </submittedName>
</protein>
<keyword evidence="4" id="KW-0274">FAD</keyword>
<reference evidence="8" key="1">
    <citation type="submission" date="2023-07" db="EMBL/GenBank/DDBJ databases">
        <title>Conexibacter stalactiti sp. nov., isolated from stalactites in a lava cave and emended description of the genus Conexibacter.</title>
        <authorList>
            <person name="Lee S.D."/>
        </authorList>
    </citation>
    <scope>NUCLEOTIDE SEQUENCE [LARGE SCALE GENOMIC DNA]</scope>
    <source>
        <strain evidence="8">KCTC 39840</strain>
    </source>
</reference>
<dbReference type="PANTHER" id="PTHR42973:SF39">
    <property type="entry name" value="FAD-BINDING PCMH-TYPE DOMAIN-CONTAINING PROTEIN"/>
    <property type="match status" value="1"/>
</dbReference>
<proteinExistence type="inferred from homology"/>
<evidence type="ECO:0000313" key="8">
    <source>
        <dbReference type="Proteomes" id="UP001284601"/>
    </source>
</evidence>
<dbReference type="InterPro" id="IPR006094">
    <property type="entry name" value="Oxid_FAD_bind_N"/>
</dbReference>
<dbReference type="InterPro" id="IPR016169">
    <property type="entry name" value="FAD-bd_PCMH_sub2"/>
</dbReference>
<dbReference type="Gene3D" id="3.30.465.10">
    <property type="match status" value="1"/>
</dbReference>